<evidence type="ECO:0000313" key="3">
    <source>
        <dbReference type="Proteomes" id="UP000729402"/>
    </source>
</evidence>
<accession>A0A8J5S6J4</accession>
<dbReference type="AlphaFoldDB" id="A0A8J5S6J4"/>
<feature type="region of interest" description="Disordered" evidence="1">
    <location>
        <begin position="54"/>
        <end position="93"/>
    </location>
</feature>
<proteinExistence type="predicted"/>
<dbReference type="EMBL" id="JAAALK010000285">
    <property type="protein sequence ID" value="KAG8065503.1"/>
    <property type="molecule type" value="Genomic_DNA"/>
</dbReference>
<keyword evidence="3" id="KW-1185">Reference proteome</keyword>
<reference evidence="2" key="1">
    <citation type="journal article" date="2021" name="bioRxiv">
        <title>Whole Genome Assembly and Annotation of Northern Wild Rice, Zizania palustris L., Supports a Whole Genome Duplication in the Zizania Genus.</title>
        <authorList>
            <person name="Haas M."/>
            <person name="Kono T."/>
            <person name="Macchietto M."/>
            <person name="Millas R."/>
            <person name="McGilp L."/>
            <person name="Shao M."/>
            <person name="Duquette J."/>
            <person name="Hirsch C.N."/>
            <person name="Kimball J."/>
        </authorList>
    </citation>
    <scope>NUCLEOTIDE SEQUENCE</scope>
    <source>
        <tissue evidence="2">Fresh leaf tissue</tissue>
    </source>
</reference>
<feature type="compositionally biased region" description="Gly residues" evidence="1">
    <location>
        <begin position="74"/>
        <end position="86"/>
    </location>
</feature>
<gene>
    <name evidence="2" type="ORF">GUJ93_ZPchr0004g38976</name>
</gene>
<name>A0A8J5S6J4_ZIZPA</name>
<organism evidence="2 3">
    <name type="scientific">Zizania palustris</name>
    <name type="common">Northern wild rice</name>
    <dbReference type="NCBI Taxonomy" id="103762"/>
    <lineage>
        <taxon>Eukaryota</taxon>
        <taxon>Viridiplantae</taxon>
        <taxon>Streptophyta</taxon>
        <taxon>Embryophyta</taxon>
        <taxon>Tracheophyta</taxon>
        <taxon>Spermatophyta</taxon>
        <taxon>Magnoliopsida</taxon>
        <taxon>Liliopsida</taxon>
        <taxon>Poales</taxon>
        <taxon>Poaceae</taxon>
        <taxon>BOP clade</taxon>
        <taxon>Oryzoideae</taxon>
        <taxon>Oryzeae</taxon>
        <taxon>Zizaniinae</taxon>
        <taxon>Zizania</taxon>
    </lineage>
</organism>
<protein>
    <submittedName>
        <fullName evidence="2">Uncharacterized protein</fullName>
    </submittedName>
</protein>
<evidence type="ECO:0000256" key="1">
    <source>
        <dbReference type="SAM" id="MobiDB-lite"/>
    </source>
</evidence>
<reference evidence="2" key="2">
    <citation type="submission" date="2021-02" db="EMBL/GenBank/DDBJ databases">
        <authorList>
            <person name="Kimball J.A."/>
            <person name="Haas M.W."/>
            <person name="Macchietto M."/>
            <person name="Kono T."/>
            <person name="Duquette J."/>
            <person name="Shao M."/>
        </authorList>
    </citation>
    <scope>NUCLEOTIDE SEQUENCE</scope>
    <source>
        <tissue evidence="2">Fresh leaf tissue</tissue>
    </source>
</reference>
<comment type="caution">
    <text evidence="2">The sequence shown here is derived from an EMBL/GenBank/DDBJ whole genome shotgun (WGS) entry which is preliminary data.</text>
</comment>
<dbReference type="Proteomes" id="UP000729402">
    <property type="component" value="Unassembled WGS sequence"/>
</dbReference>
<evidence type="ECO:0000313" key="2">
    <source>
        <dbReference type="EMBL" id="KAG8065503.1"/>
    </source>
</evidence>
<sequence>MSWRDGFLKGYQEPPDFGSSAVLEMGLQAHAVTLWWISERGLGVASPCGDLTPSFGERGMARSLPPSDSSLRGMSGGSGVGGGGLLSSGSAPMEGRPLGHRMISAIIAEVDPATASQELKASIEDHLLTSQAPSIHLPAPESPILLSR</sequence>